<keyword evidence="2" id="KW-1185">Reference proteome</keyword>
<reference evidence="1 2" key="1">
    <citation type="submission" date="2024-06" db="EMBL/GenBank/DDBJ databases">
        <title>Genomic Encyclopedia of Type Strains, Phase IV (KMG-IV): sequencing the most valuable type-strain genomes for metagenomic binning, comparative biology and taxonomic classification.</title>
        <authorList>
            <person name="Goeker M."/>
        </authorList>
    </citation>
    <scope>NUCLEOTIDE SEQUENCE [LARGE SCALE GENOMIC DNA]</scope>
    <source>
        <strain evidence="1 2">DSM 100022</strain>
    </source>
</reference>
<dbReference type="EMBL" id="JBEPMC010000013">
    <property type="protein sequence ID" value="MET3582816.1"/>
    <property type="molecule type" value="Genomic_DNA"/>
</dbReference>
<comment type="caution">
    <text evidence="1">The sequence shown here is derived from an EMBL/GenBank/DDBJ whole genome shotgun (WGS) entry which is preliminary data.</text>
</comment>
<evidence type="ECO:0000313" key="1">
    <source>
        <dbReference type="EMBL" id="MET3582816.1"/>
    </source>
</evidence>
<evidence type="ECO:0000313" key="2">
    <source>
        <dbReference type="Proteomes" id="UP001549204"/>
    </source>
</evidence>
<gene>
    <name evidence="1" type="ORF">ABID19_005878</name>
</gene>
<proteinExistence type="predicted"/>
<name>A0ABV2GWZ1_9HYPH</name>
<evidence type="ECO:0008006" key="3">
    <source>
        <dbReference type="Google" id="ProtNLM"/>
    </source>
</evidence>
<organism evidence="1 2">
    <name type="scientific">Mesorhizobium robiniae</name>
    <dbReference type="NCBI Taxonomy" id="559315"/>
    <lineage>
        <taxon>Bacteria</taxon>
        <taxon>Pseudomonadati</taxon>
        <taxon>Pseudomonadota</taxon>
        <taxon>Alphaproteobacteria</taxon>
        <taxon>Hyphomicrobiales</taxon>
        <taxon>Phyllobacteriaceae</taxon>
        <taxon>Mesorhizobium</taxon>
    </lineage>
</organism>
<protein>
    <recommendedName>
        <fullName evidence="3">Secreted protein</fullName>
    </recommendedName>
</protein>
<dbReference type="Proteomes" id="UP001549204">
    <property type="component" value="Unassembled WGS sequence"/>
</dbReference>
<accession>A0ABV2GWZ1</accession>
<sequence length="119" mass="12905">MTIELFNFLAGLVLVLIHRLGARSFPDNRVQGIRLVSAARLPNSNLQDRMRHHEVPSAVTLGADQAKHCQGPSGALTWCSAIKARGDFAGGHAIGTRLNQQAEDFEPGILAKCCQCEEI</sequence>